<sequence length="198" mass="22922">MAVYAAIGLAEKNNQFIVPVFQKILNKKGKMHIQNGCILSHDHPAEPVYLNYYCQLKREELKSDSDLKQLDSLLLFMPASSELILTTALRNRTYSDGLKKQIAKQAFENHRTPALLYLNSWHKKEYSDPIQEELFKLIKNDSIDGGHKRKYLSMLLSFNNIENKKAVLNYIKKDSLWKEDGQIRSQLENNGITSEDYN</sequence>
<comment type="caution">
    <text evidence="1">The sequence shown here is derived from an EMBL/GenBank/DDBJ whole genome shotgun (WGS) entry which is preliminary data.</text>
</comment>
<accession>A0A7Y0ARV2</accession>
<dbReference type="Proteomes" id="UP000544054">
    <property type="component" value="Unassembled WGS sequence"/>
</dbReference>
<organism evidence="1 2">
    <name type="scientific">Chryseobacterium antibioticum</name>
    <dbReference type="NCBI Taxonomy" id="2728847"/>
    <lineage>
        <taxon>Bacteria</taxon>
        <taxon>Pseudomonadati</taxon>
        <taxon>Bacteroidota</taxon>
        <taxon>Flavobacteriia</taxon>
        <taxon>Flavobacteriales</taxon>
        <taxon>Weeksellaceae</taxon>
        <taxon>Chryseobacterium group</taxon>
        <taxon>Chryseobacterium</taxon>
    </lineage>
</organism>
<keyword evidence="2" id="KW-1185">Reference proteome</keyword>
<reference evidence="1 2" key="1">
    <citation type="submission" date="2020-04" db="EMBL/GenBank/DDBJ databases">
        <title>Chryseobacterium sp. RP-3-3 sp. nov., isolated from Jeju soil.</title>
        <authorList>
            <person name="Dahal R.H."/>
        </authorList>
    </citation>
    <scope>NUCLEOTIDE SEQUENCE [LARGE SCALE GENOMIC DNA]</scope>
    <source>
        <strain evidence="1 2">RP-3-3</strain>
    </source>
</reference>
<evidence type="ECO:0000313" key="2">
    <source>
        <dbReference type="Proteomes" id="UP000544054"/>
    </source>
</evidence>
<proteinExistence type="predicted"/>
<gene>
    <name evidence="1" type="ORF">HHL23_21080</name>
</gene>
<evidence type="ECO:0000313" key="1">
    <source>
        <dbReference type="EMBL" id="NML72259.1"/>
    </source>
</evidence>
<dbReference type="AlphaFoldDB" id="A0A7Y0ARV2"/>
<name>A0A7Y0ARV2_9FLAO</name>
<dbReference type="RefSeq" id="WP_169236713.1">
    <property type="nucleotide sequence ID" value="NZ_JABBGI010000042.1"/>
</dbReference>
<dbReference type="EMBL" id="JABBGI010000042">
    <property type="protein sequence ID" value="NML72259.1"/>
    <property type="molecule type" value="Genomic_DNA"/>
</dbReference>
<protein>
    <submittedName>
        <fullName evidence="1">Uncharacterized protein</fullName>
    </submittedName>
</protein>